<evidence type="ECO:0000313" key="2">
    <source>
        <dbReference type="EMBL" id="CAA9515626.1"/>
    </source>
</evidence>
<accession>A0A6J4T6U3</accession>
<feature type="non-terminal residue" evidence="2">
    <location>
        <position position="1"/>
    </location>
</feature>
<evidence type="ECO:0000256" key="1">
    <source>
        <dbReference type="SAM" id="MobiDB-lite"/>
    </source>
</evidence>
<keyword evidence="2" id="KW-0762">Sugar transport</keyword>
<keyword evidence="2" id="KW-0813">Transport</keyword>
<feature type="compositionally biased region" description="Low complexity" evidence="1">
    <location>
        <begin position="172"/>
        <end position="195"/>
    </location>
</feature>
<feature type="compositionally biased region" description="Basic residues" evidence="1">
    <location>
        <begin position="150"/>
        <end position="160"/>
    </location>
</feature>
<feature type="non-terminal residue" evidence="2">
    <location>
        <position position="435"/>
    </location>
</feature>
<protein>
    <submittedName>
        <fullName evidence="2">Sugar transporter sugar binding protein</fullName>
    </submittedName>
</protein>
<feature type="compositionally biased region" description="Low complexity" evidence="1">
    <location>
        <begin position="10"/>
        <end position="21"/>
    </location>
</feature>
<dbReference type="AlphaFoldDB" id="A0A6J4T6U3"/>
<feature type="compositionally biased region" description="Basic and acidic residues" evidence="1">
    <location>
        <begin position="50"/>
        <end position="61"/>
    </location>
</feature>
<feature type="region of interest" description="Disordered" evidence="1">
    <location>
        <begin position="47"/>
        <end position="67"/>
    </location>
</feature>
<organism evidence="2">
    <name type="scientific">uncultured Sphingomonas sp</name>
    <dbReference type="NCBI Taxonomy" id="158754"/>
    <lineage>
        <taxon>Bacteria</taxon>
        <taxon>Pseudomonadati</taxon>
        <taxon>Pseudomonadota</taxon>
        <taxon>Alphaproteobacteria</taxon>
        <taxon>Sphingomonadales</taxon>
        <taxon>Sphingomonadaceae</taxon>
        <taxon>Sphingomonas</taxon>
        <taxon>environmental samples</taxon>
    </lineage>
</organism>
<gene>
    <name evidence="2" type="ORF">AVDCRST_MAG44-1685</name>
</gene>
<sequence>EADARRHTGRAGARQLRAGGRPHAPLPAALLRRMRCGIWRHHGRVQGGRRVRDHDCHDQRLHERKSRRPRRRQCRCLAWLSAAHCPGRRARSAGPRDNAQRRHLRLCAQRAARTGRRVSATGRHQPRRLHRRDSCRRDNRRPCVRSAVGHARRAVPRQHRLVPESGSDARRQAGAADLGGRADRAGAAVPAAHRQALPDPEQRRRHRLRRAQPVHLHDGAWVALVPDAAEHRVGDTEGRICRQLLPPHQCRAAGHAQHGHPSRNCRVHERRRRHLSNRNMDDRLFRNRRENAWPAAVQKLCRLPLSAPVGRACRVRQRPRLGGPNPRAQRQAARGDRPLLQVHGGAQFRLGAHRPYSRVQVGARRPAVYRAAAPPRHCTAGNARAPAAELRTAAECDRGDGRRRHGRGVHRAEAGAAGPARCGAPRERIARATRV</sequence>
<feature type="region of interest" description="Disordered" evidence="1">
    <location>
        <begin position="398"/>
        <end position="423"/>
    </location>
</feature>
<name>A0A6J4T6U3_9SPHN</name>
<feature type="region of interest" description="Disordered" evidence="1">
    <location>
        <begin position="1"/>
        <end position="25"/>
    </location>
</feature>
<feature type="region of interest" description="Disordered" evidence="1">
    <location>
        <begin position="110"/>
        <end position="207"/>
    </location>
</feature>
<proteinExistence type="predicted"/>
<feature type="compositionally biased region" description="Low complexity" evidence="1">
    <location>
        <begin position="414"/>
        <end position="423"/>
    </location>
</feature>
<feature type="compositionally biased region" description="Basic residues" evidence="1">
    <location>
        <begin position="124"/>
        <end position="134"/>
    </location>
</feature>
<dbReference type="EMBL" id="CADCVY010000109">
    <property type="protein sequence ID" value="CAA9515626.1"/>
    <property type="molecule type" value="Genomic_DNA"/>
</dbReference>
<reference evidence="2" key="1">
    <citation type="submission" date="2020-02" db="EMBL/GenBank/DDBJ databases">
        <authorList>
            <person name="Meier V. D."/>
        </authorList>
    </citation>
    <scope>NUCLEOTIDE SEQUENCE</scope>
    <source>
        <strain evidence="2">AVDCRST_MAG44</strain>
    </source>
</reference>